<dbReference type="EMBL" id="UZAK01011344">
    <property type="protein sequence ID" value="VDO99856.1"/>
    <property type="molecule type" value="Genomic_DNA"/>
</dbReference>
<evidence type="ECO:0000313" key="1">
    <source>
        <dbReference type="EMBL" id="VDO99856.1"/>
    </source>
</evidence>
<organism evidence="3">
    <name type="scientific">Schistosoma curassoni</name>
    <dbReference type="NCBI Taxonomy" id="6186"/>
    <lineage>
        <taxon>Eukaryota</taxon>
        <taxon>Metazoa</taxon>
        <taxon>Spiralia</taxon>
        <taxon>Lophotrochozoa</taxon>
        <taxon>Platyhelminthes</taxon>
        <taxon>Trematoda</taxon>
        <taxon>Digenea</taxon>
        <taxon>Strigeidida</taxon>
        <taxon>Schistosomatoidea</taxon>
        <taxon>Schistosomatidae</taxon>
        <taxon>Schistosoma</taxon>
    </lineage>
</organism>
<dbReference type="AlphaFoldDB" id="A0A183JTD8"/>
<gene>
    <name evidence="1" type="ORF">SCUD_LOCUS5978</name>
</gene>
<sequence>MSSQRIPRRALFGDAVTGWKERRGGQCMKWCRGMKESCKELASVGPSRLPGWARDVIRYGSEWKPVAILL</sequence>
<dbReference type="Proteomes" id="UP000279833">
    <property type="component" value="Unassembled WGS sequence"/>
</dbReference>
<protein>
    <submittedName>
        <fullName evidence="1 3">Uncharacterized protein</fullName>
    </submittedName>
</protein>
<reference evidence="1 2" key="2">
    <citation type="submission" date="2018-11" db="EMBL/GenBank/DDBJ databases">
        <authorList>
            <consortium name="Pathogen Informatics"/>
        </authorList>
    </citation>
    <scope>NUCLEOTIDE SEQUENCE [LARGE SCALE GENOMIC DNA]</scope>
    <source>
        <strain evidence="1">Dakar</strain>
        <strain evidence="2">Dakar, Senegal</strain>
    </source>
</reference>
<reference evidence="3" key="1">
    <citation type="submission" date="2016-06" db="UniProtKB">
        <authorList>
            <consortium name="WormBaseParasite"/>
        </authorList>
    </citation>
    <scope>IDENTIFICATION</scope>
</reference>
<evidence type="ECO:0000313" key="3">
    <source>
        <dbReference type="WBParaSite" id="SCUD_0000597801-mRNA-1"/>
    </source>
</evidence>
<proteinExistence type="predicted"/>
<name>A0A183JTD8_9TREM</name>
<keyword evidence="2" id="KW-1185">Reference proteome</keyword>
<evidence type="ECO:0000313" key="2">
    <source>
        <dbReference type="Proteomes" id="UP000279833"/>
    </source>
</evidence>
<dbReference type="WBParaSite" id="SCUD_0000597801-mRNA-1">
    <property type="protein sequence ID" value="SCUD_0000597801-mRNA-1"/>
    <property type="gene ID" value="SCUD_0000597801"/>
</dbReference>
<accession>A0A183JTD8</accession>